<evidence type="ECO:0000313" key="2">
    <source>
        <dbReference type="Proteomes" id="UP000178826"/>
    </source>
</evidence>
<dbReference type="AlphaFoldDB" id="A0A1G2IAY6"/>
<name>A0A1G2IAY6_9BACT</name>
<reference evidence="1 2" key="1">
    <citation type="journal article" date="2016" name="Nat. Commun.">
        <title>Thousands of microbial genomes shed light on interconnected biogeochemical processes in an aquifer system.</title>
        <authorList>
            <person name="Anantharaman K."/>
            <person name="Brown C.T."/>
            <person name="Hug L.A."/>
            <person name="Sharon I."/>
            <person name="Castelle C.J."/>
            <person name="Probst A.J."/>
            <person name="Thomas B.C."/>
            <person name="Singh A."/>
            <person name="Wilkins M.J."/>
            <person name="Karaoz U."/>
            <person name="Brodie E.L."/>
            <person name="Williams K.H."/>
            <person name="Hubbard S.S."/>
            <person name="Banfield J.F."/>
        </authorList>
    </citation>
    <scope>NUCLEOTIDE SEQUENCE [LARGE SCALE GENOMIC DNA]</scope>
</reference>
<protein>
    <submittedName>
        <fullName evidence="1">Uncharacterized protein</fullName>
    </submittedName>
</protein>
<organism evidence="1 2">
    <name type="scientific">Candidatus Staskawiczbacteria bacterium RIFCSPLOWO2_01_FULL_37_25b</name>
    <dbReference type="NCBI Taxonomy" id="1802213"/>
    <lineage>
        <taxon>Bacteria</taxon>
        <taxon>Candidatus Staskawicziibacteriota</taxon>
    </lineage>
</organism>
<dbReference type="EMBL" id="MHOZ01000046">
    <property type="protein sequence ID" value="OGZ71963.1"/>
    <property type="molecule type" value="Genomic_DNA"/>
</dbReference>
<gene>
    <name evidence="1" type="ORF">A2998_00235</name>
</gene>
<sequence length="91" mass="10054">MEDNKKQYLQLMSEIIAKQAVILGPDAAILKAKKAGVITDHKGNVTDVEGDAFQTFKQLVDGYKELLGQTAENVINPILEKYPQIKGLIKL</sequence>
<comment type="caution">
    <text evidence="1">The sequence shown here is derived from an EMBL/GenBank/DDBJ whole genome shotgun (WGS) entry which is preliminary data.</text>
</comment>
<evidence type="ECO:0000313" key="1">
    <source>
        <dbReference type="EMBL" id="OGZ71963.1"/>
    </source>
</evidence>
<dbReference type="Proteomes" id="UP000178826">
    <property type="component" value="Unassembled WGS sequence"/>
</dbReference>
<proteinExistence type="predicted"/>
<accession>A0A1G2IAY6</accession>